<dbReference type="InterPro" id="IPR036278">
    <property type="entry name" value="Sialidase_sf"/>
</dbReference>
<dbReference type="EMBL" id="DSUT01000113">
    <property type="protein sequence ID" value="HGK28395.1"/>
    <property type="molecule type" value="Genomic_DNA"/>
</dbReference>
<accession>A0A7C4GGP0</accession>
<evidence type="ECO:0008006" key="3">
    <source>
        <dbReference type="Google" id="ProtNLM"/>
    </source>
</evidence>
<evidence type="ECO:0000256" key="1">
    <source>
        <dbReference type="SAM" id="SignalP"/>
    </source>
</evidence>
<evidence type="ECO:0000313" key="2">
    <source>
        <dbReference type="EMBL" id="HGK28395.1"/>
    </source>
</evidence>
<keyword evidence="1" id="KW-0732">Signal</keyword>
<comment type="caution">
    <text evidence="2">The sequence shown here is derived from an EMBL/GenBank/DDBJ whole genome shotgun (WGS) entry which is preliminary data.</text>
</comment>
<feature type="signal peptide" evidence="1">
    <location>
        <begin position="1"/>
        <end position="18"/>
    </location>
</feature>
<reference evidence="2" key="1">
    <citation type="journal article" date="2020" name="mSystems">
        <title>Genome- and Community-Level Interaction Insights into Carbon Utilization and Element Cycling Functions of Hydrothermarchaeota in Hydrothermal Sediment.</title>
        <authorList>
            <person name="Zhou Z."/>
            <person name="Liu Y."/>
            <person name="Xu W."/>
            <person name="Pan J."/>
            <person name="Luo Z.H."/>
            <person name="Li M."/>
        </authorList>
    </citation>
    <scope>NUCLEOTIDE SEQUENCE [LARGE SCALE GENOMIC DNA]</scope>
    <source>
        <strain evidence="2">SpSt-488</strain>
    </source>
</reference>
<dbReference type="SUPFAM" id="SSF50939">
    <property type="entry name" value="Sialidases"/>
    <property type="match status" value="1"/>
</dbReference>
<sequence>MGVTVAGLAVATAGSAGAWVSSSMDTKTPGDSLPAASLTVTVYPLTPSARAAPYDQTDAESRAESTFYRISTDAGLTWGAQIQLEPPPAFGPDTTARMSLNGLFPFYDAQDRVHLVVVAVPTVRDTPWIAPAEVWHWCPDNVPPWSEIHRAEARQLMASVGYNACYADRPSIGEDGLGRLYVAWEQFDSSNVEPATSLLRAGIWIAGSTDNGLTWNQALRLTPENTVSHRFPCVVDRPGLDSVGVTYLMDLQAGFIVQGQGSATANPVVFHWVPAALLGVELFATTEPVQGRPGTTVVRGVLNMERQSGVGGSWAGAGLYDVRGRKVMELAPGVNDVSRLAPGVYFAGPASGAGRRAGMNVRLVVVK</sequence>
<feature type="chain" id="PRO_5027590335" description="Exo-alpha-sialidase" evidence="1">
    <location>
        <begin position="19"/>
        <end position="367"/>
    </location>
</feature>
<protein>
    <recommendedName>
        <fullName evidence="3">Exo-alpha-sialidase</fullName>
    </recommendedName>
</protein>
<dbReference type="AlphaFoldDB" id="A0A7C4GGP0"/>
<name>A0A7C4GGP0_UNCW3</name>
<organism evidence="2">
    <name type="scientific">candidate division WOR-3 bacterium</name>
    <dbReference type="NCBI Taxonomy" id="2052148"/>
    <lineage>
        <taxon>Bacteria</taxon>
        <taxon>Bacteria division WOR-3</taxon>
    </lineage>
</organism>
<proteinExistence type="predicted"/>
<gene>
    <name evidence="2" type="ORF">ENS41_05510</name>
</gene>